<feature type="transmembrane region" description="Helical" evidence="2">
    <location>
        <begin position="6"/>
        <end position="21"/>
    </location>
</feature>
<sequence>MTLEIIVFIGSILFGILLYWRESTGNGMYRFFNKMMYSKKLQMSPNDPTGFLYQQKFILRLVFIAMIFLVGILIARFLIPIDIATISVFASSIVGTLLGTYIGGFILKSEKVIDEHSDSLEEKFDHAIEQSKDFVKDITSREPKVVEEAKKEIEEETQPPKKSARERLKDKGLM</sequence>
<keyword evidence="2" id="KW-1133">Transmembrane helix</keyword>
<dbReference type="AlphaFoldDB" id="A0A4Q0XGJ4"/>
<keyword evidence="2" id="KW-0812">Transmembrane</keyword>
<gene>
    <name evidence="3" type="ORF">ESZ48_13800</name>
</gene>
<feature type="transmembrane region" description="Helical" evidence="2">
    <location>
        <begin position="57"/>
        <end position="79"/>
    </location>
</feature>
<dbReference type="EMBL" id="SDDZ01000009">
    <property type="protein sequence ID" value="RXJ45889.1"/>
    <property type="molecule type" value="Genomic_DNA"/>
</dbReference>
<dbReference type="Proteomes" id="UP000289792">
    <property type="component" value="Unassembled WGS sequence"/>
</dbReference>
<proteinExistence type="predicted"/>
<evidence type="ECO:0000313" key="3">
    <source>
        <dbReference type="EMBL" id="RXJ45889.1"/>
    </source>
</evidence>
<feature type="region of interest" description="Disordered" evidence="1">
    <location>
        <begin position="148"/>
        <end position="174"/>
    </location>
</feature>
<evidence type="ECO:0000313" key="4">
    <source>
        <dbReference type="Proteomes" id="UP000289792"/>
    </source>
</evidence>
<dbReference type="OrthoDB" id="1200560at2"/>
<protein>
    <submittedName>
        <fullName evidence="3">Uncharacterized protein</fullName>
    </submittedName>
</protein>
<feature type="compositionally biased region" description="Basic and acidic residues" evidence="1">
    <location>
        <begin position="163"/>
        <end position="174"/>
    </location>
</feature>
<keyword evidence="4" id="KW-1185">Reference proteome</keyword>
<comment type="caution">
    <text evidence="3">The sequence shown here is derived from an EMBL/GenBank/DDBJ whole genome shotgun (WGS) entry which is preliminary data.</text>
</comment>
<feature type="transmembrane region" description="Helical" evidence="2">
    <location>
        <begin position="85"/>
        <end position="107"/>
    </location>
</feature>
<evidence type="ECO:0000256" key="2">
    <source>
        <dbReference type="SAM" id="Phobius"/>
    </source>
</evidence>
<accession>A0A4Q0XGJ4</accession>
<organism evidence="3 4">
    <name type="scientific">Gelidibacter gilvus</name>
    <dbReference type="NCBI Taxonomy" id="59602"/>
    <lineage>
        <taxon>Bacteria</taxon>
        <taxon>Pseudomonadati</taxon>
        <taxon>Bacteroidota</taxon>
        <taxon>Flavobacteriia</taxon>
        <taxon>Flavobacteriales</taxon>
        <taxon>Flavobacteriaceae</taxon>
        <taxon>Gelidibacter</taxon>
    </lineage>
</organism>
<reference evidence="3 4" key="1">
    <citation type="submission" date="2019-01" db="EMBL/GenBank/DDBJ databases">
        <title>Genome sequence of the Antarctic species Gelidibacter gilvus ACAM 158(T).</title>
        <authorList>
            <person name="Bowman J.P."/>
        </authorList>
    </citation>
    <scope>NUCLEOTIDE SEQUENCE [LARGE SCALE GENOMIC DNA]</scope>
    <source>
        <strain evidence="3 4">IC158</strain>
    </source>
</reference>
<name>A0A4Q0XGJ4_9FLAO</name>
<keyword evidence="2" id="KW-0472">Membrane</keyword>
<dbReference type="RefSeq" id="WP_129018091.1">
    <property type="nucleotide sequence ID" value="NZ_SDDZ01000009.1"/>
</dbReference>
<evidence type="ECO:0000256" key="1">
    <source>
        <dbReference type="SAM" id="MobiDB-lite"/>
    </source>
</evidence>